<dbReference type="PANTHER" id="PTHR43000">
    <property type="entry name" value="DTDP-D-GLUCOSE 4,6-DEHYDRATASE-RELATED"/>
    <property type="match status" value="1"/>
</dbReference>
<dbReference type="OrthoDB" id="8967463at2"/>
<dbReference type="STRING" id="983.SAMN05443543_108136"/>
<comment type="caution">
    <text evidence="3">The sequence shown here is derived from an EMBL/GenBank/DDBJ whole genome shotgun (WGS) entry which is preliminary data.</text>
</comment>
<name>A0A4Y4B0U2_9FLAO</name>
<evidence type="ECO:0000313" key="3">
    <source>
        <dbReference type="EMBL" id="GEC73209.1"/>
    </source>
</evidence>
<feature type="domain" description="NAD-dependent epimerase/dehydratase" evidence="2">
    <location>
        <begin position="174"/>
        <end position="286"/>
    </location>
</feature>
<comment type="similarity">
    <text evidence="1">Belongs to the NAD(P)-dependent epimerase/dehydratase family.</text>
</comment>
<dbReference type="Proteomes" id="UP000316775">
    <property type="component" value="Unassembled WGS sequence"/>
</dbReference>
<dbReference type="PRINTS" id="PR01713">
    <property type="entry name" value="NUCEPIMERASE"/>
</dbReference>
<proteinExistence type="inferred from homology"/>
<evidence type="ECO:0000313" key="4">
    <source>
        <dbReference type="Proteomes" id="UP000316775"/>
    </source>
</evidence>
<dbReference type="InterPro" id="IPR001509">
    <property type="entry name" value="Epimerase_deHydtase"/>
</dbReference>
<evidence type="ECO:0000259" key="2">
    <source>
        <dbReference type="Pfam" id="PF01370"/>
    </source>
</evidence>
<evidence type="ECO:0000256" key="1">
    <source>
        <dbReference type="ARBA" id="ARBA00007637"/>
    </source>
</evidence>
<dbReference type="RefSeq" id="WP_073246009.1">
    <property type="nucleotide sequence ID" value="NZ_BJNP01000036.1"/>
</dbReference>
<dbReference type="AlphaFoldDB" id="A0A4Y4B0U2"/>
<dbReference type="SUPFAM" id="SSF51735">
    <property type="entry name" value="NAD(P)-binding Rossmann-fold domains"/>
    <property type="match status" value="1"/>
</dbReference>
<accession>A0A4Y4B0U2</accession>
<feature type="domain" description="NAD-dependent epimerase/dehydratase" evidence="2">
    <location>
        <begin position="8"/>
        <end position="141"/>
    </location>
</feature>
<organism evidence="3 4">
    <name type="scientific">Flavobacterium flevense</name>
    <dbReference type="NCBI Taxonomy" id="983"/>
    <lineage>
        <taxon>Bacteria</taxon>
        <taxon>Pseudomonadati</taxon>
        <taxon>Bacteroidota</taxon>
        <taxon>Flavobacteriia</taxon>
        <taxon>Flavobacteriales</taxon>
        <taxon>Flavobacteriaceae</taxon>
        <taxon>Flavobacterium</taxon>
    </lineage>
</organism>
<protein>
    <submittedName>
        <fullName evidence="3">Nucleoside-diphosphate-sugar epimerase</fullName>
    </submittedName>
</protein>
<dbReference type="Gene3D" id="3.40.50.720">
    <property type="entry name" value="NAD(P)-binding Rossmann-like Domain"/>
    <property type="match status" value="1"/>
</dbReference>
<sequence>MGKSINKVLITGGAGFIGSNVARVLLNDGYEITILDNFLPQIHGDKNELTDDLKDKVRLIVGDVSDKKLLYKALEGQDAVIHYAAETGTGQSMYAVSHYTNVNIQATADLCDYIINEPHNLQSVIVASSRSIYGEGKYTSPDYGTVYPNSRTFQNVKESFEVRCPISGKNNLKLESTDESSKIHPSSFYGITKQVQEQMIILAAKLKNINGYALRYQNVYGPGQSLKNPYTGILSIFTRLALQNEEINIFEDGLESRDFVHIQDVVSATISCLKLEEKGQHILNVGSGVPVSVIEVANEIVTYLKSKSKIKISGAFREGDIRHNFADLKLINEITGFEPKWNFKEGLHSFIDWALDQNDIPKDTADYKKSLGELKEKGLLNG</sequence>
<reference evidence="3 4" key="1">
    <citation type="submission" date="2019-06" db="EMBL/GenBank/DDBJ databases">
        <title>Whole genome shotgun sequence of Flavobacterium flevense NBRC 14960.</title>
        <authorList>
            <person name="Hosoyama A."/>
            <person name="Uohara A."/>
            <person name="Ohji S."/>
            <person name="Ichikawa N."/>
        </authorList>
    </citation>
    <scope>NUCLEOTIDE SEQUENCE [LARGE SCALE GENOMIC DNA]</scope>
    <source>
        <strain evidence="3 4">NBRC 14960</strain>
    </source>
</reference>
<dbReference type="EMBL" id="BJNP01000036">
    <property type="protein sequence ID" value="GEC73209.1"/>
    <property type="molecule type" value="Genomic_DNA"/>
</dbReference>
<dbReference type="InterPro" id="IPR036291">
    <property type="entry name" value="NAD(P)-bd_dom_sf"/>
</dbReference>
<dbReference type="Pfam" id="PF01370">
    <property type="entry name" value="Epimerase"/>
    <property type="match status" value="2"/>
</dbReference>
<keyword evidence="4" id="KW-1185">Reference proteome</keyword>
<gene>
    <name evidence="3" type="ORF">FFL01_27480</name>
</gene>